<name>A0A2S9K6M7_9BURK</name>
<evidence type="ECO:0000313" key="8">
    <source>
        <dbReference type="Proteomes" id="UP000238589"/>
    </source>
</evidence>
<dbReference type="PANTHER" id="PTHR43884:SF25">
    <property type="entry name" value="ACYL-COA DEHYDROGENASE YDBM-RELATED"/>
    <property type="match status" value="1"/>
</dbReference>
<feature type="region of interest" description="Disordered" evidence="3">
    <location>
        <begin position="393"/>
        <end position="417"/>
    </location>
</feature>
<dbReference type="InterPro" id="IPR037069">
    <property type="entry name" value="AcylCoA_DH/ox_N_sf"/>
</dbReference>
<dbReference type="EMBL" id="PVLQ01000020">
    <property type="protein sequence ID" value="PRD66064.1"/>
    <property type="molecule type" value="Genomic_DNA"/>
</dbReference>
<keyword evidence="2" id="KW-0560">Oxidoreductase</keyword>
<keyword evidence="8" id="KW-1185">Reference proteome</keyword>
<dbReference type="InterPro" id="IPR009100">
    <property type="entry name" value="AcylCoA_DH/oxidase_NM_dom_sf"/>
</dbReference>
<dbReference type="InterPro" id="IPR013107">
    <property type="entry name" value="Acyl-CoA_DH_C"/>
</dbReference>
<evidence type="ECO:0000313" key="7">
    <source>
        <dbReference type="EMBL" id="PRD66064.1"/>
    </source>
</evidence>
<feature type="domain" description="Acyl-CoA dehydrogenase/oxidase N-terminal" evidence="5">
    <location>
        <begin position="17"/>
        <end position="98"/>
    </location>
</feature>
<dbReference type="Pfam" id="PF02770">
    <property type="entry name" value="Acyl-CoA_dh_M"/>
    <property type="match status" value="1"/>
</dbReference>
<reference evidence="7 8" key="1">
    <citation type="submission" date="2018-03" db="EMBL/GenBank/DDBJ databases">
        <title>Comparative genomics illustrates the genes involved in a hyperalkaliphilic mechanisms of Serpentinomonas isolated from highly-alkaline calcium-rich serpentinized springs.</title>
        <authorList>
            <person name="Suzuki S."/>
            <person name="Ishii S."/>
            <person name="Walworth N."/>
            <person name="Bird L."/>
            <person name="Kuenen J.G."/>
            <person name="Nealson K.H."/>
        </authorList>
    </citation>
    <scope>NUCLEOTIDE SEQUENCE [LARGE SCALE GENOMIC DNA]</scope>
    <source>
        <strain evidence="7 8">P1</strain>
    </source>
</reference>
<dbReference type="AlphaFoldDB" id="A0A2S9K6M7"/>
<dbReference type="Gene3D" id="1.20.140.10">
    <property type="entry name" value="Butyryl-CoA Dehydrogenase, subunit A, domain 3"/>
    <property type="match status" value="1"/>
</dbReference>
<dbReference type="Gene3D" id="2.40.110.10">
    <property type="entry name" value="Butyryl-CoA Dehydrogenase, subunit A, domain 2"/>
    <property type="match status" value="1"/>
</dbReference>
<dbReference type="Pfam" id="PF08028">
    <property type="entry name" value="Acyl-CoA_dh_2"/>
    <property type="match status" value="1"/>
</dbReference>
<dbReference type="Gene3D" id="1.10.540.10">
    <property type="entry name" value="Acyl-CoA dehydrogenase/oxidase, N-terminal domain"/>
    <property type="match status" value="1"/>
</dbReference>
<dbReference type="InterPro" id="IPR006091">
    <property type="entry name" value="Acyl-CoA_Oxase/DH_mid-dom"/>
</dbReference>
<dbReference type="OrthoDB" id="7316074at2"/>
<dbReference type="RefSeq" id="WP_105747735.1">
    <property type="nucleotide sequence ID" value="NZ_PVLQ01000020.1"/>
</dbReference>
<dbReference type="SUPFAM" id="SSF47203">
    <property type="entry name" value="Acyl-CoA dehydrogenase C-terminal domain-like"/>
    <property type="match status" value="1"/>
</dbReference>
<dbReference type="GO" id="GO:0050660">
    <property type="term" value="F:flavin adenine dinucleotide binding"/>
    <property type="evidence" value="ECO:0007669"/>
    <property type="project" value="InterPro"/>
</dbReference>
<dbReference type="Pfam" id="PF02771">
    <property type="entry name" value="Acyl-CoA_dh_N"/>
    <property type="match status" value="1"/>
</dbReference>
<evidence type="ECO:0000256" key="3">
    <source>
        <dbReference type="SAM" id="MobiDB-lite"/>
    </source>
</evidence>
<dbReference type="PANTHER" id="PTHR43884">
    <property type="entry name" value="ACYL-COA DEHYDROGENASE"/>
    <property type="match status" value="1"/>
</dbReference>
<dbReference type="CDD" id="cd00567">
    <property type="entry name" value="ACAD"/>
    <property type="match status" value="1"/>
</dbReference>
<accession>A0A2S9K6M7</accession>
<organism evidence="7 8">
    <name type="scientific">Malikia granosa</name>
    <dbReference type="NCBI Taxonomy" id="263067"/>
    <lineage>
        <taxon>Bacteria</taxon>
        <taxon>Pseudomonadati</taxon>
        <taxon>Pseudomonadota</taxon>
        <taxon>Betaproteobacteria</taxon>
        <taxon>Burkholderiales</taxon>
        <taxon>Comamonadaceae</taxon>
        <taxon>Malikia</taxon>
    </lineage>
</organism>
<dbReference type="InterPro" id="IPR036250">
    <property type="entry name" value="AcylCo_DH-like_C"/>
</dbReference>
<dbReference type="GO" id="GO:0003995">
    <property type="term" value="F:acyl-CoA dehydrogenase activity"/>
    <property type="evidence" value="ECO:0007669"/>
    <property type="project" value="TreeGrafter"/>
</dbReference>
<feature type="domain" description="Acyl-CoA dehydrogenase C-terminal" evidence="6">
    <location>
        <begin position="249"/>
        <end position="367"/>
    </location>
</feature>
<feature type="compositionally biased region" description="Low complexity" evidence="3">
    <location>
        <begin position="408"/>
        <end position="417"/>
    </location>
</feature>
<keyword evidence="1" id="KW-0285">Flavoprotein</keyword>
<feature type="domain" description="Acyl-CoA oxidase/dehydrogenase middle" evidence="4">
    <location>
        <begin position="128"/>
        <end position="219"/>
    </location>
</feature>
<evidence type="ECO:0000256" key="1">
    <source>
        <dbReference type="ARBA" id="ARBA00022630"/>
    </source>
</evidence>
<gene>
    <name evidence="7" type="ORF">C6P64_06265</name>
</gene>
<evidence type="ECO:0000259" key="5">
    <source>
        <dbReference type="Pfam" id="PF02771"/>
    </source>
</evidence>
<dbReference type="PIRSF" id="PIRSF016578">
    <property type="entry name" value="HsaA"/>
    <property type="match status" value="1"/>
</dbReference>
<evidence type="ECO:0000256" key="2">
    <source>
        <dbReference type="ARBA" id="ARBA00023002"/>
    </source>
</evidence>
<protein>
    <submittedName>
        <fullName evidence="7">Acyl-CoA dehydrogenase</fullName>
    </submittedName>
</protein>
<dbReference type="SUPFAM" id="SSF56645">
    <property type="entry name" value="Acyl-CoA dehydrogenase NM domain-like"/>
    <property type="match status" value="1"/>
</dbReference>
<proteinExistence type="predicted"/>
<evidence type="ECO:0000259" key="6">
    <source>
        <dbReference type="Pfam" id="PF08028"/>
    </source>
</evidence>
<sequence length="445" mass="48177">MTLADVTLRDASDAALAALADELAAEIAKTAQHYDLSGEFPHEHFELLRQRGALKLTLPRELGGGGISLYQLLLFQERLARGSGSTALALGWHLMVFGYLSFDLKWQRPAFERLCRDVVQRGDLINVLVTEREAGNLLRGSKPTTVARKTEQGYLIQGRKAFCSAAPGLGQMIVYALVEDEGRVAEFLVPRSDRVRVIDNWNTIGMRSTGSHDVEFDQVLVPHDALLSYIDPGQSSSFMTGSRAFGLQLSAVYLGIATAARDFALDFADRYHSHSLGGSILDAPQVQQKLGEIELLIGAAKTQLYGLAERWERHDAIKHRLNHEVAITKHQVGNHAIRIVELAMGIVGGHALSKDLPLERYFRDVQCGRYNPPQDDMVLANLAKSATAALRASRQAEASKQRPAEASQPGVAAPAKASAAAAAATQSAVTGTADALETPLAALVD</sequence>
<dbReference type="InterPro" id="IPR046373">
    <property type="entry name" value="Acyl-CoA_Oxase/DH_mid-dom_sf"/>
</dbReference>
<comment type="caution">
    <text evidence="7">The sequence shown here is derived from an EMBL/GenBank/DDBJ whole genome shotgun (WGS) entry which is preliminary data.</text>
</comment>
<evidence type="ECO:0000259" key="4">
    <source>
        <dbReference type="Pfam" id="PF02770"/>
    </source>
</evidence>
<dbReference type="InterPro" id="IPR013786">
    <property type="entry name" value="AcylCoA_DH/ox_N"/>
</dbReference>
<dbReference type="Proteomes" id="UP000238589">
    <property type="component" value="Unassembled WGS sequence"/>
</dbReference>